<accession>A0A0D3C5T3</accession>
<dbReference type="eggNOG" id="KOG1187">
    <property type="taxonomic scope" value="Eukaryota"/>
</dbReference>
<dbReference type="PANTHER" id="PTHR27005">
    <property type="entry name" value="WALL-ASSOCIATED RECEPTOR KINASE-LIKE 21"/>
    <property type="match status" value="1"/>
</dbReference>
<dbReference type="InterPro" id="IPR000719">
    <property type="entry name" value="Prot_kinase_dom"/>
</dbReference>
<dbReference type="FunFam" id="3.30.200.20:FF:000515">
    <property type="entry name" value="Inactive serine/threonine-protein kinase"/>
    <property type="match status" value="1"/>
</dbReference>
<dbReference type="GO" id="GO:0005886">
    <property type="term" value="C:plasma membrane"/>
    <property type="evidence" value="ECO:0007669"/>
    <property type="project" value="TreeGrafter"/>
</dbReference>
<dbReference type="Pfam" id="PF00069">
    <property type="entry name" value="Pkinase"/>
    <property type="match status" value="1"/>
</dbReference>
<dbReference type="GO" id="GO:0005524">
    <property type="term" value="F:ATP binding"/>
    <property type="evidence" value="ECO:0007669"/>
    <property type="project" value="UniProtKB-KW"/>
</dbReference>
<dbReference type="InterPro" id="IPR011009">
    <property type="entry name" value="Kinase-like_dom_sf"/>
</dbReference>
<dbReference type="AlphaFoldDB" id="A0A0D3C5T3"/>
<dbReference type="InterPro" id="IPR045274">
    <property type="entry name" value="WAK-like"/>
</dbReference>
<dbReference type="PROSITE" id="PS50011">
    <property type="entry name" value="PROTEIN_KINASE_DOM"/>
    <property type="match status" value="1"/>
</dbReference>
<keyword evidence="5" id="KW-1185">Reference proteome</keyword>
<dbReference type="PANTHER" id="PTHR27005:SF266">
    <property type="entry name" value="SERINE_THREONINE-PROTEIN KINASE ZRK4"/>
    <property type="match status" value="1"/>
</dbReference>
<organism evidence="4 5">
    <name type="scientific">Brassica oleracea var. oleracea</name>
    <dbReference type="NCBI Taxonomy" id="109376"/>
    <lineage>
        <taxon>Eukaryota</taxon>
        <taxon>Viridiplantae</taxon>
        <taxon>Streptophyta</taxon>
        <taxon>Embryophyta</taxon>
        <taxon>Tracheophyta</taxon>
        <taxon>Spermatophyta</taxon>
        <taxon>Magnoliopsida</taxon>
        <taxon>eudicotyledons</taxon>
        <taxon>Gunneridae</taxon>
        <taxon>Pentapetalae</taxon>
        <taxon>rosids</taxon>
        <taxon>malvids</taxon>
        <taxon>Brassicales</taxon>
        <taxon>Brassicaceae</taxon>
        <taxon>Brassiceae</taxon>
        <taxon>Brassica</taxon>
    </lineage>
</organism>
<protein>
    <recommendedName>
        <fullName evidence="3">Protein kinase domain-containing protein</fullName>
    </recommendedName>
</protein>
<evidence type="ECO:0000256" key="2">
    <source>
        <dbReference type="ARBA" id="ARBA00022840"/>
    </source>
</evidence>
<dbReference type="Gene3D" id="1.10.510.10">
    <property type="entry name" value="Transferase(Phosphotransferase) domain 1"/>
    <property type="match status" value="1"/>
</dbReference>
<dbReference type="Gramene" id="Bo4g191480.1">
    <property type="protein sequence ID" value="Bo4g191480.1"/>
    <property type="gene ID" value="Bo4g191480"/>
</dbReference>
<dbReference type="SUPFAM" id="SSF56112">
    <property type="entry name" value="Protein kinase-like (PK-like)"/>
    <property type="match status" value="1"/>
</dbReference>
<dbReference type="OMA" id="QAMDINT"/>
<dbReference type="GO" id="GO:0004674">
    <property type="term" value="F:protein serine/threonine kinase activity"/>
    <property type="evidence" value="ECO:0007669"/>
    <property type="project" value="TreeGrafter"/>
</dbReference>
<dbReference type="Gene3D" id="3.30.200.20">
    <property type="entry name" value="Phosphorylase Kinase, domain 1"/>
    <property type="match status" value="1"/>
</dbReference>
<dbReference type="EnsemblPlants" id="Bo4g191480.1">
    <property type="protein sequence ID" value="Bo4g191480.1"/>
    <property type="gene ID" value="Bo4g191480"/>
</dbReference>
<evidence type="ECO:0000256" key="1">
    <source>
        <dbReference type="ARBA" id="ARBA00022741"/>
    </source>
</evidence>
<keyword evidence="1" id="KW-0547">Nucleotide-binding</keyword>
<dbReference type="Proteomes" id="UP000032141">
    <property type="component" value="Chromosome C4"/>
</dbReference>
<evidence type="ECO:0000259" key="3">
    <source>
        <dbReference type="PROSITE" id="PS50011"/>
    </source>
</evidence>
<reference evidence="4" key="2">
    <citation type="submission" date="2015-03" db="UniProtKB">
        <authorList>
            <consortium name="EnsemblPlants"/>
        </authorList>
    </citation>
    <scope>IDENTIFICATION</scope>
</reference>
<sequence length="333" mass="37557">MGWWRKKNTEEADAKQKLVQENGEVVLEKLIEYCNGKSNPIKTFSASQILRGTDNFSPNNSLILHATGSYQCYKGMLEDHRPVLVKKWVIKYSPCSGKTCRDISISSMVSGHKNFLKLLGCCLEFPNPVIVYEYAQSIMCREKSKYLFDVSLPWNMRLKIAKEVADALTYLHTAFSKSIIHKDMIPCNIFLDGEGTAKLSGFNNSVLIPEGEKFVEDMVVEGTFGYLDHNYMATGVVTENTDVYGFGAFMITLLTALQPSLVVKLYKDSPIELVEDGGFVGIVDPKLLESCKEEETWQFRTFFILSLRCIGCVGEEVPKMIEVAKELKMIMLV</sequence>
<proteinExistence type="predicted"/>
<evidence type="ECO:0000313" key="5">
    <source>
        <dbReference type="Proteomes" id="UP000032141"/>
    </source>
</evidence>
<keyword evidence="2" id="KW-0067">ATP-binding</keyword>
<feature type="domain" description="Protein kinase" evidence="3">
    <location>
        <begin position="1"/>
        <end position="333"/>
    </location>
</feature>
<reference evidence="4 5" key="1">
    <citation type="journal article" date="2014" name="Genome Biol.">
        <title>Transcriptome and methylome profiling reveals relics of genome dominance in the mesopolyploid Brassica oleracea.</title>
        <authorList>
            <person name="Parkin I.A."/>
            <person name="Koh C."/>
            <person name="Tang H."/>
            <person name="Robinson S.J."/>
            <person name="Kagale S."/>
            <person name="Clarke W.E."/>
            <person name="Town C.D."/>
            <person name="Nixon J."/>
            <person name="Krishnakumar V."/>
            <person name="Bidwell S.L."/>
            <person name="Denoeud F."/>
            <person name="Belcram H."/>
            <person name="Links M.G."/>
            <person name="Just J."/>
            <person name="Clarke C."/>
            <person name="Bender T."/>
            <person name="Huebert T."/>
            <person name="Mason A.S."/>
            <person name="Pires J.C."/>
            <person name="Barker G."/>
            <person name="Moore J."/>
            <person name="Walley P.G."/>
            <person name="Manoli S."/>
            <person name="Batley J."/>
            <person name="Edwards D."/>
            <person name="Nelson M.N."/>
            <person name="Wang X."/>
            <person name="Paterson A.H."/>
            <person name="King G."/>
            <person name="Bancroft I."/>
            <person name="Chalhoub B."/>
            <person name="Sharpe A.G."/>
        </authorList>
    </citation>
    <scope>NUCLEOTIDE SEQUENCE</scope>
    <source>
        <strain evidence="4 5">cv. TO1000</strain>
    </source>
</reference>
<dbReference type="GO" id="GO:0009266">
    <property type="term" value="P:response to temperature stimulus"/>
    <property type="evidence" value="ECO:0007669"/>
    <property type="project" value="UniProtKB-ARBA"/>
</dbReference>
<evidence type="ECO:0000313" key="4">
    <source>
        <dbReference type="EnsemblPlants" id="Bo4g191480.1"/>
    </source>
</evidence>
<name>A0A0D3C5T3_BRAOL</name>
<dbReference type="HOGENOM" id="CLU_000288_21_4_1"/>
<dbReference type="GO" id="GO:0007166">
    <property type="term" value="P:cell surface receptor signaling pathway"/>
    <property type="evidence" value="ECO:0007669"/>
    <property type="project" value="InterPro"/>
</dbReference>